<evidence type="ECO:0000313" key="1">
    <source>
        <dbReference type="EMBL" id="MTU44392.1"/>
    </source>
</evidence>
<comment type="caution">
    <text evidence="1">The sequence shown here is derived from an EMBL/GenBank/DDBJ whole genome shotgun (WGS) entry which is preliminary data.</text>
</comment>
<dbReference type="RefSeq" id="WP_008812305.1">
    <property type="nucleotide sequence ID" value="NZ_CAJUON010000018.1"/>
</dbReference>
<dbReference type="AlphaFoldDB" id="A0A6I3SDD4"/>
<dbReference type="EMBL" id="WNCL01000070">
    <property type="protein sequence ID" value="MTU44392.1"/>
    <property type="molecule type" value="Genomic_DNA"/>
</dbReference>
<protein>
    <submittedName>
        <fullName evidence="1">Uncharacterized protein</fullName>
    </submittedName>
</protein>
<dbReference type="CDD" id="cd21416">
    <property type="entry name" value="HDC_protein"/>
    <property type="match status" value="1"/>
</dbReference>
<organism evidence="1 2">
    <name type="scientific">Parasutterella excrementihominis</name>
    <dbReference type="NCBI Taxonomy" id="487175"/>
    <lineage>
        <taxon>Bacteria</taxon>
        <taxon>Pseudomonadati</taxon>
        <taxon>Pseudomonadota</taxon>
        <taxon>Betaproteobacteria</taxon>
        <taxon>Burkholderiales</taxon>
        <taxon>Sutterellaceae</taxon>
        <taxon>Parasutterella</taxon>
    </lineage>
</organism>
<sequence length="392" mass="42728">MMFTSMYWYLFICLLFFGIGDFLGVATKAKVSAVFVSLMLFLIAFMAGWIPPDIIKKAGLDQIAKWSVILLVFSMGTTINMRELIAEWRTVVTALLAMGVIMLGAFLMMPFIGYENTMVSVPIVTGGIVATQIMTSGAMEHGFALAAALGTIVFAVQKFIGTPLASYFGLKEARFLIDEYRKTGVVPQDTYAPKKESAAGPTFFEGHKKYYGQFTCLAITALFSWIAFVIGKWTGLSATIWALILGAAVGSTGYLPRNILKHANAGGLLNCAVFCAIIPSLATIKPENLLTLSYSICVIFAISIFCIIVFFKYLPLWKIIGSKNVAVGVAACQLIGFPATYLVVNEIINAVAETEEEKKIIHERLMAKYLVAGFVTVTTFSVIVAGIFVKFI</sequence>
<accession>A0A6I3SDD4</accession>
<evidence type="ECO:0000313" key="2">
    <source>
        <dbReference type="Proteomes" id="UP000462362"/>
    </source>
</evidence>
<proteinExistence type="predicted"/>
<dbReference type="Proteomes" id="UP000462362">
    <property type="component" value="Unassembled WGS sequence"/>
</dbReference>
<reference evidence="1 2" key="1">
    <citation type="journal article" date="2019" name="Nat. Med.">
        <title>A library of human gut bacterial isolates paired with longitudinal multiomics data enables mechanistic microbiome research.</title>
        <authorList>
            <person name="Poyet M."/>
            <person name="Groussin M."/>
            <person name="Gibbons S.M."/>
            <person name="Avila-Pacheco J."/>
            <person name="Jiang X."/>
            <person name="Kearney S.M."/>
            <person name="Perrotta A.R."/>
            <person name="Berdy B."/>
            <person name="Zhao S."/>
            <person name="Lieberman T.D."/>
            <person name="Swanson P.K."/>
            <person name="Smith M."/>
            <person name="Roesemann S."/>
            <person name="Alexander J.E."/>
            <person name="Rich S.A."/>
            <person name="Livny J."/>
            <person name="Vlamakis H."/>
            <person name="Clish C."/>
            <person name="Bullock K."/>
            <person name="Deik A."/>
            <person name="Scott J."/>
            <person name="Pierce K.A."/>
            <person name="Xavier R.J."/>
            <person name="Alm E.J."/>
        </authorList>
    </citation>
    <scope>NUCLEOTIDE SEQUENCE [LARGE SCALE GENOMIC DNA]</scope>
    <source>
        <strain evidence="1 2">BIOML-A2</strain>
    </source>
</reference>
<gene>
    <name evidence="1" type="ORF">GMD42_12435</name>
</gene>
<dbReference type="InterPro" id="IPR049576">
    <property type="entry name" value="HDC-like"/>
</dbReference>
<dbReference type="GeneID" id="43349018"/>
<name>A0A6I3SDD4_9BURK</name>